<proteinExistence type="inferred from homology"/>
<dbReference type="InterPro" id="IPR033403">
    <property type="entry name" value="DUF5110"/>
</dbReference>
<dbReference type="InterPro" id="IPR017853">
    <property type="entry name" value="GH"/>
</dbReference>
<dbReference type="Gene3D" id="2.60.40.1180">
    <property type="entry name" value="Golgi alpha-mannosidase II"/>
    <property type="match status" value="2"/>
</dbReference>
<dbReference type="AlphaFoldDB" id="A0A917BTL7"/>
<dbReference type="Proteomes" id="UP000605670">
    <property type="component" value="Unassembled WGS sequence"/>
</dbReference>
<evidence type="ECO:0000313" key="7">
    <source>
        <dbReference type="Proteomes" id="UP000605670"/>
    </source>
</evidence>
<organism evidence="6 7">
    <name type="scientific">Ornithinimicrobium tianjinense</name>
    <dbReference type="NCBI Taxonomy" id="1195761"/>
    <lineage>
        <taxon>Bacteria</taxon>
        <taxon>Bacillati</taxon>
        <taxon>Actinomycetota</taxon>
        <taxon>Actinomycetes</taxon>
        <taxon>Micrococcales</taxon>
        <taxon>Ornithinimicrobiaceae</taxon>
        <taxon>Ornithinimicrobium</taxon>
    </lineage>
</organism>
<evidence type="ECO:0000256" key="2">
    <source>
        <dbReference type="RuleBase" id="RU361185"/>
    </source>
</evidence>
<dbReference type="GO" id="GO:0006491">
    <property type="term" value="P:N-glycan processing"/>
    <property type="evidence" value="ECO:0007669"/>
    <property type="project" value="TreeGrafter"/>
</dbReference>
<dbReference type="SUPFAM" id="SSF51011">
    <property type="entry name" value="Glycosyl hydrolase domain"/>
    <property type="match status" value="1"/>
</dbReference>
<keyword evidence="2" id="KW-0326">Glycosidase</keyword>
<comment type="similarity">
    <text evidence="1 2">Belongs to the glycosyl hydrolase 31 family.</text>
</comment>
<feature type="domain" description="Glycosyl hydrolase family 31 C-terminal" evidence="5">
    <location>
        <begin position="495"/>
        <end position="567"/>
    </location>
</feature>
<dbReference type="Pfam" id="PF17137">
    <property type="entry name" value="DUF5110"/>
    <property type="match status" value="1"/>
</dbReference>
<dbReference type="Pfam" id="PF01055">
    <property type="entry name" value="Glyco_hydro_31_2nd"/>
    <property type="match status" value="1"/>
</dbReference>
<dbReference type="GO" id="GO:0090599">
    <property type="term" value="F:alpha-glucosidase activity"/>
    <property type="evidence" value="ECO:0007669"/>
    <property type="project" value="TreeGrafter"/>
</dbReference>
<sequence>MPVVHESDHARLTVLTPYLVRVEWSPSGRFEDRPTQVVLERDLGPVDARVTPVEDGVEIVTEGFELAYTGGPFTESSLSLQVRGGVTAYHSVWRYGVPQRPAWALDGTARTLDEVDGRTELEPGIVSRDGYAVLDDSTGLVRTGPLVTDVAAREPGTVDLYVFAHGLDFRGALRDYYALTGPTPLLPRYVLGNWWSRYHPYSADEYLALLDRFAAERMPFSVAVLDMDWHVTDPDPRFGSGWTGYTWDRGLFPDPAGFLRELHERGLRVTLNDHPADGVRAHEEAYPAMARALGVDPQSEVPLSFDVTDAAWLRAFFDHVAHPMERDGVDFWWIDWQSGPWSRLPGLDPLRALNEVHFDELASTGRRPVVFSRYAGPGSHRTPIGFSGDTVISWASLRFQPEFTASASNIGYGWWSHDIGGHWGGVKDVELAVRWVQLGVWSPVNRLHATSSPFQGKEPWRFGPEAAALMGEALRLRHRLLPYLATMAERASAEGVPLVEPVYHRHPERDEAYAHRASYFFGADLLCAPVVEPRDARTGLARVDLWLPPGTWWDLETGRRYSGGEHGRTLAAYRDLTHTVALAGAGTVLPLVAEDEVGNGVALPHHLDVQVFPGADGQHVLVEDDDGPSATRRLARTPLRWDDAARTLTIGPAQGDLDVVPARRTWTVRGVGLVGDPVVRTDVPTDRALTVHLGGDLLLLRPLDECFAILDAAQVEHLTKDRVWRLLTAPDSSPTAVLGQLAALDLDPSLHGALVEVLTAGG</sequence>
<dbReference type="SUPFAM" id="SSF51445">
    <property type="entry name" value="(Trans)glycosidases"/>
    <property type="match status" value="1"/>
</dbReference>
<dbReference type="InterPro" id="IPR000322">
    <property type="entry name" value="Glyco_hydro_31_TIM"/>
</dbReference>
<evidence type="ECO:0000256" key="1">
    <source>
        <dbReference type="ARBA" id="ARBA00007806"/>
    </source>
</evidence>
<gene>
    <name evidence="6" type="ORF">GCM10011366_25270</name>
</gene>
<dbReference type="EMBL" id="BMEM01000004">
    <property type="protein sequence ID" value="GGF56347.1"/>
    <property type="molecule type" value="Genomic_DNA"/>
</dbReference>
<reference evidence="6" key="1">
    <citation type="journal article" date="2014" name="Int. J. Syst. Evol. Microbiol.">
        <title>Complete genome sequence of Corynebacterium casei LMG S-19264T (=DSM 44701T), isolated from a smear-ripened cheese.</title>
        <authorList>
            <consortium name="US DOE Joint Genome Institute (JGI-PGF)"/>
            <person name="Walter F."/>
            <person name="Albersmeier A."/>
            <person name="Kalinowski J."/>
            <person name="Ruckert C."/>
        </authorList>
    </citation>
    <scope>NUCLEOTIDE SEQUENCE</scope>
    <source>
        <strain evidence="6">CGMCC 1.12160</strain>
    </source>
</reference>
<dbReference type="RefSeq" id="WP_188431322.1">
    <property type="nucleotide sequence ID" value="NZ_BAABKH010000014.1"/>
</dbReference>
<accession>A0A917BTL7</accession>
<keyword evidence="7" id="KW-1185">Reference proteome</keyword>
<dbReference type="GO" id="GO:0005975">
    <property type="term" value="P:carbohydrate metabolic process"/>
    <property type="evidence" value="ECO:0007669"/>
    <property type="project" value="InterPro"/>
</dbReference>
<feature type="domain" description="DUF5110" evidence="4">
    <location>
        <begin position="607"/>
        <end position="672"/>
    </location>
</feature>
<dbReference type="CDD" id="cd06595">
    <property type="entry name" value="GH31_u1"/>
    <property type="match status" value="1"/>
</dbReference>
<name>A0A917BTL7_9MICO</name>
<dbReference type="Gene3D" id="3.20.20.80">
    <property type="entry name" value="Glycosidases"/>
    <property type="match status" value="1"/>
</dbReference>
<protein>
    <submittedName>
        <fullName evidence="6">Alpha-glucosidase</fullName>
    </submittedName>
</protein>
<feature type="domain" description="Glycoside hydrolase family 31 TIM barrel" evidence="3">
    <location>
        <begin position="183"/>
        <end position="486"/>
    </location>
</feature>
<dbReference type="PANTHER" id="PTHR22762">
    <property type="entry name" value="ALPHA-GLUCOSIDASE"/>
    <property type="match status" value="1"/>
</dbReference>
<evidence type="ECO:0000259" key="3">
    <source>
        <dbReference type="Pfam" id="PF01055"/>
    </source>
</evidence>
<keyword evidence="2" id="KW-0378">Hydrolase</keyword>
<dbReference type="InterPro" id="IPR013780">
    <property type="entry name" value="Glyco_hydro_b"/>
</dbReference>
<dbReference type="InterPro" id="IPR048395">
    <property type="entry name" value="Glyco_hydro_31_C"/>
</dbReference>
<dbReference type="Pfam" id="PF21365">
    <property type="entry name" value="Glyco_hydro_31_3rd"/>
    <property type="match status" value="1"/>
</dbReference>
<evidence type="ECO:0000313" key="6">
    <source>
        <dbReference type="EMBL" id="GGF56347.1"/>
    </source>
</evidence>
<dbReference type="PANTHER" id="PTHR22762:SF89">
    <property type="entry name" value="ALPHA-XYLOSIDASE"/>
    <property type="match status" value="1"/>
</dbReference>
<comment type="caution">
    <text evidence="6">The sequence shown here is derived from an EMBL/GenBank/DDBJ whole genome shotgun (WGS) entry which is preliminary data.</text>
</comment>
<evidence type="ECO:0000259" key="4">
    <source>
        <dbReference type="Pfam" id="PF17137"/>
    </source>
</evidence>
<reference evidence="6" key="2">
    <citation type="submission" date="2020-09" db="EMBL/GenBank/DDBJ databases">
        <authorList>
            <person name="Sun Q."/>
            <person name="Zhou Y."/>
        </authorList>
    </citation>
    <scope>NUCLEOTIDE SEQUENCE</scope>
    <source>
        <strain evidence="6">CGMCC 1.12160</strain>
    </source>
</reference>
<evidence type="ECO:0000259" key="5">
    <source>
        <dbReference type="Pfam" id="PF21365"/>
    </source>
</evidence>